<dbReference type="InterPro" id="IPR050789">
    <property type="entry name" value="Diverse_Enzym_Activities"/>
</dbReference>
<organism evidence="4 5">
    <name type="scientific">Pseudogymnoascus verrucosus</name>
    <dbReference type="NCBI Taxonomy" id="342668"/>
    <lineage>
        <taxon>Eukaryota</taxon>
        <taxon>Fungi</taxon>
        <taxon>Dikarya</taxon>
        <taxon>Ascomycota</taxon>
        <taxon>Pezizomycotina</taxon>
        <taxon>Leotiomycetes</taxon>
        <taxon>Thelebolales</taxon>
        <taxon>Thelebolaceae</taxon>
        <taxon>Pseudogymnoascus</taxon>
    </lineage>
</organism>
<reference evidence="5" key="2">
    <citation type="journal article" date="2018" name="Nat. Commun.">
        <title>Extreme sensitivity to ultraviolet light in the fungal pathogen causing white-nose syndrome of bats.</title>
        <authorList>
            <person name="Palmer J.M."/>
            <person name="Drees K.P."/>
            <person name="Foster J.T."/>
            <person name="Lindner D.L."/>
        </authorList>
    </citation>
    <scope>NUCLEOTIDE SEQUENCE [LARGE SCALE GENOMIC DNA]</scope>
    <source>
        <strain evidence="5">UAMH 10579</strain>
    </source>
</reference>
<evidence type="ECO:0000313" key="4">
    <source>
        <dbReference type="EMBL" id="OBT98453.2"/>
    </source>
</evidence>
<dbReference type="STRING" id="342668.A0A1B8GRK0"/>
<dbReference type="Proteomes" id="UP000091956">
    <property type="component" value="Unassembled WGS sequence"/>
</dbReference>
<evidence type="ECO:0000256" key="2">
    <source>
        <dbReference type="ARBA" id="ARBA00022801"/>
    </source>
</evidence>
<dbReference type="EMBL" id="KV460217">
    <property type="protein sequence ID" value="OBT98453.2"/>
    <property type="molecule type" value="Genomic_DNA"/>
</dbReference>
<dbReference type="Pfam" id="PF00144">
    <property type="entry name" value="Beta-lactamase"/>
    <property type="match status" value="1"/>
</dbReference>
<evidence type="ECO:0000256" key="1">
    <source>
        <dbReference type="ARBA" id="ARBA00009009"/>
    </source>
</evidence>
<dbReference type="InterPro" id="IPR012338">
    <property type="entry name" value="Beta-lactam/transpept-like"/>
</dbReference>
<proteinExistence type="inferred from homology"/>
<protein>
    <recommendedName>
        <fullName evidence="3">Beta-lactamase-related domain-containing protein</fullName>
    </recommendedName>
</protein>
<keyword evidence="5" id="KW-1185">Reference proteome</keyword>
<dbReference type="InterPro" id="IPR001466">
    <property type="entry name" value="Beta-lactam-related"/>
</dbReference>
<feature type="domain" description="Beta-lactamase-related" evidence="3">
    <location>
        <begin position="25"/>
        <end position="387"/>
    </location>
</feature>
<dbReference type="Gene3D" id="3.40.710.10">
    <property type="entry name" value="DD-peptidase/beta-lactamase superfamily"/>
    <property type="match status" value="1"/>
</dbReference>
<accession>A0A1B8GRK0</accession>
<name>A0A1B8GRK0_9PEZI</name>
<dbReference type="SUPFAM" id="SSF56601">
    <property type="entry name" value="beta-lactamase/transpeptidase-like"/>
    <property type="match status" value="1"/>
</dbReference>
<sequence length="404" mass="44193">MASLSNMSAFEQWLDKAATRGPDRVIPSSAAIAVTKDGIIYSHSAGTQSEDPASPLFDKPLSPDNSIWIASATKLMTSISILQLFEKGLVDLDADVSSVLPEFANPDVFIKFNDEGEPTYEKAIKKITIRMLLTHQSGMGYNFFHPYIQQIRDFKEKAGDAVPSKLTWESQLNPLLAQPSTQWTYGSSYELLGRLLERLTHTSLGSYMQTHIWHPLSMSPISFSPSDPAIASSLADATLRGPDNTFLPAPNHFYHEGAEFESGGAGIFAAPSAYGKLLAAILRDDGALLRPETMAMLFEPQLSPEVQPYFNAAVYAEGAEVLSQSLPREARLTQALGGAVCQADVEGRRRKGTLMWAGLANCYWSVDRVRGVALFWGSQIMPTSDKGVLDGFRRFEEGVYGGLV</sequence>
<dbReference type="PANTHER" id="PTHR43283">
    <property type="entry name" value="BETA-LACTAMASE-RELATED"/>
    <property type="match status" value="1"/>
</dbReference>
<dbReference type="AlphaFoldDB" id="A0A1B8GRK0"/>
<keyword evidence="2" id="KW-0378">Hydrolase</keyword>
<dbReference type="PANTHER" id="PTHR43283:SF17">
    <property type="entry name" value="(LOVD), PUTATIVE (AFU_ORTHOLOGUE AFUA_5G00920)-RELATED"/>
    <property type="match status" value="1"/>
</dbReference>
<comment type="similarity">
    <text evidence="1">Belongs to the class-A beta-lactamase family.</text>
</comment>
<dbReference type="RefSeq" id="XP_018132186.2">
    <property type="nucleotide sequence ID" value="XM_018272523.2"/>
</dbReference>
<evidence type="ECO:0000259" key="3">
    <source>
        <dbReference type="Pfam" id="PF00144"/>
    </source>
</evidence>
<reference evidence="4 5" key="1">
    <citation type="submission" date="2016-03" db="EMBL/GenBank/DDBJ databases">
        <title>Comparative genomics of Pseudogymnoascus destructans, the fungus causing white-nose syndrome of bats.</title>
        <authorList>
            <person name="Palmer J.M."/>
            <person name="Drees K.P."/>
            <person name="Foster J.T."/>
            <person name="Lindner D.L."/>
        </authorList>
    </citation>
    <scope>NUCLEOTIDE SEQUENCE [LARGE SCALE GENOMIC DNA]</scope>
    <source>
        <strain evidence="4 5">UAMH 10579</strain>
    </source>
</reference>
<dbReference type="GO" id="GO:0016787">
    <property type="term" value="F:hydrolase activity"/>
    <property type="evidence" value="ECO:0007669"/>
    <property type="project" value="UniProtKB-KW"/>
</dbReference>
<dbReference type="GeneID" id="28836411"/>
<evidence type="ECO:0000313" key="5">
    <source>
        <dbReference type="Proteomes" id="UP000091956"/>
    </source>
</evidence>
<gene>
    <name evidence="4" type="ORF">VE01_03025</name>
</gene>